<evidence type="ECO:0000313" key="2">
    <source>
        <dbReference type="Proteomes" id="UP000531216"/>
    </source>
</evidence>
<dbReference type="RefSeq" id="WP_090963768.1">
    <property type="nucleotide sequence ID" value="NZ_FOOA01000010.1"/>
</dbReference>
<dbReference type="Proteomes" id="UP000531216">
    <property type="component" value="Unassembled WGS sequence"/>
</dbReference>
<protein>
    <recommendedName>
        <fullName evidence="3">Biopolymer transporter Tol</fullName>
    </recommendedName>
</protein>
<name>A0A7W6BWV5_9HYPH</name>
<keyword evidence="2" id="KW-1185">Reference proteome</keyword>
<dbReference type="AlphaFoldDB" id="A0A7W6BWV5"/>
<sequence length="112" mass="12743">MTDRYPRTPDGRYFVARGRLWRSSDPRLPEAEREAAVHDLMDARRAVRDAADDEARRAARRRVDAAKRALGERGPVWWADGARDWTRFSPKNTPYAEWFSGLAAAEREAAGG</sequence>
<gene>
    <name evidence="1" type="ORF">GGR05_003675</name>
</gene>
<comment type="caution">
    <text evidence="1">The sequence shown here is derived from an EMBL/GenBank/DDBJ whole genome shotgun (WGS) entry which is preliminary data.</text>
</comment>
<evidence type="ECO:0008006" key="3">
    <source>
        <dbReference type="Google" id="ProtNLM"/>
    </source>
</evidence>
<organism evidence="1 2">
    <name type="scientific">Aureimonas phyllosphaerae</name>
    <dbReference type="NCBI Taxonomy" id="1166078"/>
    <lineage>
        <taxon>Bacteria</taxon>
        <taxon>Pseudomonadati</taxon>
        <taxon>Pseudomonadota</taxon>
        <taxon>Alphaproteobacteria</taxon>
        <taxon>Hyphomicrobiales</taxon>
        <taxon>Aurantimonadaceae</taxon>
        <taxon>Aureimonas</taxon>
    </lineage>
</organism>
<proteinExistence type="predicted"/>
<dbReference type="OrthoDB" id="34459at2"/>
<reference evidence="1 2" key="1">
    <citation type="submission" date="2020-08" db="EMBL/GenBank/DDBJ databases">
        <title>Genomic Encyclopedia of Type Strains, Phase IV (KMG-IV): sequencing the most valuable type-strain genomes for metagenomic binning, comparative biology and taxonomic classification.</title>
        <authorList>
            <person name="Goeker M."/>
        </authorList>
    </citation>
    <scope>NUCLEOTIDE SEQUENCE [LARGE SCALE GENOMIC DNA]</scope>
    <source>
        <strain evidence="1 2">DSM 25024</strain>
    </source>
</reference>
<dbReference type="EMBL" id="JACIDO010000009">
    <property type="protein sequence ID" value="MBB3937509.1"/>
    <property type="molecule type" value="Genomic_DNA"/>
</dbReference>
<accession>A0A7W6BWV5</accession>
<evidence type="ECO:0000313" key="1">
    <source>
        <dbReference type="EMBL" id="MBB3937509.1"/>
    </source>
</evidence>